<accession>A0A177MZR7</accession>
<protein>
    <submittedName>
        <fullName evidence="3">Phosphoesterase PA-phosphatase</fullName>
    </submittedName>
</protein>
<feature type="domain" description="Phosphatidic acid phosphatase type 2/haloperoxidase" evidence="2">
    <location>
        <begin position="95"/>
        <end position="217"/>
    </location>
</feature>
<dbReference type="SUPFAM" id="SSF48317">
    <property type="entry name" value="Acid phosphatase/Vanadium-dependent haloperoxidase"/>
    <property type="match status" value="1"/>
</dbReference>
<feature type="transmembrane region" description="Helical" evidence="1">
    <location>
        <begin position="93"/>
        <end position="113"/>
    </location>
</feature>
<evidence type="ECO:0000313" key="4">
    <source>
        <dbReference type="Proteomes" id="UP000077857"/>
    </source>
</evidence>
<dbReference type="AlphaFoldDB" id="A0A177MZR7"/>
<comment type="caution">
    <text evidence="3">The sequence shown here is derived from an EMBL/GenBank/DDBJ whole genome shotgun (WGS) entry which is preliminary data.</text>
</comment>
<dbReference type="InterPro" id="IPR000326">
    <property type="entry name" value="PAP2/HPO"/>
</dbReference>
<dbReference type="Gene3D" id="1.20.144.10">
    <property type="entry name" value="Phosphatidic acid phosphatase type 2/haloperoxidase"/>
    <property type="match status" value="1"/>
</dbReference>
<gene>
    <name evidence="3" type="ORF">A1507_20830</name>
</gene>
<dbReference type="InterPro" id="IPR036938">
    <property type="entry name" value="PAP2/HPO_sf"/>
</dbReference>
<feature type="transmembrane region" description="Helical" evidence="1">
    <location>
        <begin position="146"/>
        <end position="165"/>
    </location>
</feature>
<dbReference type="OrthoDB" id="9813524at2"/>
<proteinExistence type="predicted"/>
<organism evidence="3 4">
    <name type="scientific">Methylomonas koyamae</name>
    <dbReference type="NCBI Taxonomy" id="702114"/>
    <lineage>
        <taxon>Bacteria</taxon>
        <taxon>Pseudomonadati</taxon>
        <taxon>Pseudomonadota</taxon>
        <taxon>Gammaproteobacteria</taxon>
        <taxon>Methylococcales</taxon>
        <taxon>Methylococcaceae</taxon>
        <taxon>Methylomonas</taxon>
    </lineage>
</organism>
<sequence length="234" mass="26782">MATSKRHHCELTVLAALAAATTVVFWFTNLDRWAAGLFFYPGNAGGVWPKQDWWFWRVLYDYAFPFTITAGAFALLAYLFSHLHDDFRSFRRQAMYILLVIAIGPGLVVNLIVKDHWGRPRPVHTKEFGGEYDYVPPAKLGHSPDKSFVCGHCSVGYAFFALYFLAQNYKTFYLLLTLGLAWTMGFTRMTAGGHYLSDIFWSGYLVFLVAYALYYGWYLRDKPVTVLERKTATG</sequence>
<dbReference type="Pfam" id="PF01569">
    <property type="entry name" value="PAP2"/>
    <property type="match status" value="1"/>
</dbReference>
<evidence type="ECO:0000256" key="1">
    <source>
        <dbReference type="SAM" id="Phobius"/>
    </source>
</evidence>
<keyword evidence="1" id="KW-0472">Membrane</keyword>
<dbReference type="RefSeq" id="WP_064042452.1">
    <property type="nucleotide sequence ID" value="NZ_LUUJ01000124.1"/>
</dbReference>
<feature type="transmembrane region" description="Helical" evidence="1">
    <location>
        <begin position="199"/>
        <end position="219"/>
    </location>
</feature>
<keyword evidence="1" id="KW-1133">Transmembrane helix</keyword>
<dbReference type="CDD" id="cd03396">
    <property type="entry name" value="PAP2_like_6"/>
    <property type="match status" value="1"/>
</dbReference>
<evidence type="ECO:0000259" key="2">
    <source>
        <dbReference type="Pfam" id="PF01569"/>
    </source>
</evidence>
<feature type="transmembrane region" description="Helical" evidence="1">
    <location>
        <begin position="62"/>
        <end position="81"/>
    </location>
</feature>
<name>A0A177MZR7_9GAMM</name>
<feature type="transmembrane region" description="Helical" evidence="1">
    <location>
        <begin position="172"/>
        <end position="193"/>
    </location>
</feature>
<feature type="transmembrane region" description="Helical" evidence="1">
    <location>
        <begin position="12"/>
        <end position="30"/>
    </location>
</feature>
<dbReference type="Proteomes" id="UP000077857">
    <property type="component" value="Unassembled WGS sequence"/>
</dbReference>
<evidence type="ECO:0000313" key="3">
    <source>
        <dbReference type="EMBL" id="OAI11142.1"/>
    </source>
</evidence>
<reference evidence="3 4" key="1">
    <citation type="submission" date="2016-03" db="EMBL/GenBank/DDBJ databases">
        <authorList>
            <person name="Ploux O."/>
        </authorList>
    </citation>
    <scope>NUCLEOTIDE SEQUENCE [LARGE SCALE GENOMIC DNA]</scope>
    <source>
        <strain evidence="3 4">R-45378</strain>
    </source>
</reference>
<dbReference type="EMBL" id="LUUJ01000124">
    <property type="protein sequence ID" value="OAI11142.1"/>
    <property type="molecule type" value="Genomic_DNA"/>
</dbReference>
<keyword evidence="1" id="KW-0812">Transmembrane</keyword>